<dbReference type="Gene3D" id="3.40.50.300">
    <property type="entry name" value="P-loop containing nucleotide triphosphate hydrolases"/>
    <property type="match status" value="1"/>
</dbReference>
<proteinExistence type="predicted"/>
<dbReference type="Proteomes" id="UP001229244">
    <property type="component" value="Unassembled WGS sequence"/>
</dbReference>
<dbReference type="RefSeq" id="WP_306886622.1">
    <property type="nucleotide sequence ID" value="NZ_JAUSUL010000003.1"/>
</dbReference>
<keyword evidence="3" id="KW-1185">Reference proteome</keyword>
<organism evidence="2 3">
    <name type="scientific">Amorphus orientalis</name>
    <dbReference type="NCBI Taxonomy" id="649198"/>
    <lineage>
        <taxon>Bacteria</taxon>
        <taxon>Pseudomonadati</taxon>
        <taxon>Pseudomonadota</taxon>
        <taxon>Alphaproteobacteria</taxon>
        <taxon>Hyphomicrobiales</taxon>
        <taxon>Amorphaceae</taxon>
        <taxon>Amorphus</taxon>
    </lineage>
</organism>
<feature type="domain" description="HPr kinase/phosphorylase C-terminal" evidence="1">
    <location>
        <begin position="4"/>
        <end position="83"/>
    </location>
</feature>
<dbReference type="EMBL" id="JAUSUL010000003">
    <property type="protein sequence ID" value="MDQ0316743.1"/>
    <property type="molecule type" value="Genomic_DNA"/>
</dbReference>
<name>A0AAE3VRP5_9HYPH</name>
<reference evidence="2" key="1">
    <citation type="submission" date="2023-07" db="EMBL/GenBank/DDBJ databases">
        <title>Genomic Encyclopedia of Type Strains, Phase IV (KMG-IV): sequencing the most valuable type-strain genomes for metagenomic binning, comparative biology and taxonomic classification.</title>
        <authorList>
            <person name="Goeker M."/>
        </authorList>
    </citation>
    <scope>NUCLEOTIDE SEQUENCE</scope>
    <source>
        <strain evidence="2">DSM 21202</strain>
    </source>
</reference>
<dbReference type="GO" id="GO:0005524">
    <property type="term" value="F:ATP binding"/>
    <property type="evidence" value="ECO:0007669"/>
    <property type="project" value="InterPro"/>
</dbReference>
<evidence type="ECO:0000259" key="1">
    <source>
        <dbReference type="Pfam" id="PF07475"/>
    </source>
</evidence>
<accession>A0AAE3VRP5</accession>
<dbReference type="InterPro" id="IPR027417">
    <property type="entry name" value="P-loop_NTPase"/>
</dbReference>
<keyword evidence="2" id="KW-0808">Transferase</keyword>
<dbReference type="Pfam" id="PF07475">
    <property type="entry name" value="Hpr_kinase_C"/>
    <property type="match status" value="1"/>
</dbReference>
<evidence type="ECO:0000313" key="3">
    <source>
        <dbReference type="Proteomes" id="UP001229244"/>
    </source>
</evidence>
<sequence>MAPTIHATCLLIGAVGVLVRGPSGAGKSALAAQLVEAERAGGRYAQLVSDDRVAVAAVNGRLVARAPSEIAGRLELRGFGIVATDFETAAVVRLVVDIVDLADAERLPEPGALVTTIEGLRLARQPVCGTGWQACAAVRARILAERFGIERENPTI</sequence>
<gene>
    <name evidence="2" type="ORF">J2S73_003219</name>
</gene>
<protein>
    <submittedName>
        <fullName evidence="2">Serine kinase of HPr protein (Carbohydrate metabolism regulator)</fullName>
    </submittedName>
</protein>
<keyword evidence="2" id="KW-0418">Kinase</keyword>
<dbReference type="GO" id="GO:0000155">
    <property type="term" value="F:phosphorelay sensor kinase activity"/>
    <property type="evidence" value="ECO:0007669"/>
    <property type="project" value="InterPro"/>
</dbReference>
<comment type="caution">
    <text evidence="2">The sequence shown here is derived from an EMBL/GenBank/DDBJ whole genome shotgun (WGS) entry which is preliminary data.</text>
</comment>
<dbReference type="InterPro" id="IPR011104">
    <property type="entry name" value="Hpr_kin/Pase_C"/>
</dbReference>
<dbReference type="SUPFAM" id="SSF53795">
    <property type="entry name" value="PEP carboxykinase-like"/>
    <property type="match status" value="1"/>
</dbReference>
<evidence type="ECO:0000313" key="2">
    <source>
        <dbReference type="EMBL" id="MDQ0316743.1"/>
    </source>
</evidence>
<dbReference type="GO" id="GO:0006109">
    <property type="term" value="P:regulation of carbohydrate metabolic process"/>
    <property type="evidence" value="ECO:0007669"/>
    <property type="project" value="InterPro"/>
</dbReference>
<dbReference type="AlphaFoldDB" id="A0AAE3VRP5"/>